<dbReference type="EMBL" id="AFYH01055109">
    <property type="status" value="NOT_ANNOTATED_CDS"/>
    <property type="molecule type" value="Genomic_DNA"/>
</dbReference>
<reference evidence="14" key="2">
    <citation type="submission" date="2025-08" db="UniProtKB">
        <authorList>
            <consortium name="Ensembl"/>
        </authorList>
    </citation>
    <scope>IDENTIFICATION</scope>
</reference>
<organism evidence="14 15">
    <name type="scientific">Latimeria chalumnae</name>
    <name type="common">Coelacanth</name>
    <dbReference type="NCBI Taxonomy" id="7897"/>
    <lineage>
        <taxon>Eukaryota</taxon>
        <taxon>Metazoa</taxon>
        <taxon>Chordata</taxon>
        <taxon>Craniata</taxon>
        <taxon>Vertebrata</taxon>
        <taxon>Euteleostomi</taxon>
        <taxon>Coelacanthiformes</taxon>
        <taxon>Coelacanthidae</taxon>
        <taxon>Latimeria</taxon>
    </lineage>
</organism>
<sequence length="642" mass="71000">MRNADTDEVDGDSDYWRAYVESFTQNGASRPQSRKRSLSPDTAAPSWKPYLAAVEAGNGASIILMEPTQKLTFRGKCQLTCLYGNLQVFGFTISQGQPAYDLFSPATHCPLTIEALEHSHPGRTKKEMRMEARAILRECVPLATRRLLMKEFRSCYTILLLNHLETKTSSFICSYPDYCYHFFQKEKMSTFDSDTSPLISVGITSLPASSGLMMSESGNLAVFELLKACLEEDDGCPVILVCGAKNIGKSTFNRLLINSLLNDIPCVEYLECDLGQTEFTPPGCVSLHRIIQPLLGPPFLHQRAPRRMVYYGRASSEQDMERYEETVKYIFSSYKREAPLIINTMGWVKGFGLMLLIDLIRLLSPTHVVQISTRDRQDMPPLTPDYVRTAAGFLTKGNAQARPRRAKQTEEPSQQGEEDDDDGGSSSSSDLIGQPFTAPGHTLLKVQAEFAGAGDSNAMSWHSNVLRDLATLGYLSQICTTEPGTHSPLHAFTPYQVPFNAVALWVIHCGVAPAQILYCMNANLVGICRIADSVGTQTAGPILLTQTPVCECLGFGIVRGIDMEKKVYYVLTPVPPEKLRLANCLLIGGITIPHAVLKFQPDSEGELPYATTEYNFEISGAGKIKVNKQLKRREHCVPLPPS</sequence>
<proteinExistence type="inferred from homology"/>
<dbReference type="GO" id="GO:0051731">
    <property type="term" value="F:polynucleotide 5'-hydroxyl-kinase activity"/>
    <property type="evidence" value="ECO:0007669"/>
    <property type="project" value="InterPro"/>
</dbReference>
<dbReference type="InterPro" id="IPR045116">
    <property type="entry name" value="Clp1/Grc3"/>
</dbReference>
<evidence type="ECO:0000256" key="8">
    <source>
        <dbReference type="ARBA" id="ARBA00023242"/>
    </source>
</evidence>
<dbReference type="InterPro" id="IPR057573">
    <property type="entry name" value="NOL9_N"/>
</dbReference>
<evidence type="ECO:0000256" key="6">
    <source>
        <dbReference type="ARBA" id="ARBA00022777"/>
    </source>
</evidence>
<dbReference type="GeneTree" id="ENSGT00940000153668"/>
<keyword evidence="8" id="KW-0539">Nucleus</keyword>
<feature type="domain" description="NOL9 N-terminal" evidence="12">
    <location>
        <begin position="58"/>
        <end position="190"/>
    </location>
</feature>
<dbReference type="STRING" id="7897.ENSLACP00000019005"/>
<evidence type="ECO:0000256" key="1">
    <source>
        <dbReference type="ARBA" id="ARBA00004604"/>
    </source>
</evidence>
<dbReference type="GO" id="GO:0000448">
    <property type="term" value="P:cleavage in ITS2 between 5.8S rRNA and LSU-rRNA of tricistronic rRNA transcript (SSU-rRNA, 5.8S rRNA, LSU-rRNA)"/>
    <property type="evidence" value="ECO:0007669"/>
    <property type="project" value="TreeGrafter"/>
</dbReference>
<dbReference type="Ensembl" id="ENSLACT00000019138.1">
    <property type="protein sequence ID" value="ENSLACP00000019005.1"/>
    <property type="gene ID" value="ENSLACG00000016721.1"/>
</dbReference>
<dbReference type="EMBL" id="AFYH01055108">
    <property type="status" value="NOT_ANNOTATED_CDS"/>
    <property type="molecule type" value="Genomic_DNA"/>
</dbReference>
<accession>H3BAT4</accession>
<dbReference type="InterPro" id="IPR032319">
    <property type="entry name" value="CLP1_P"/>
</dbReference>
<dbReference type="GO" id="GO:0005524">
    <property type="term" value="F:ATP binding"/>
    <property type="evidence" value="ECO:0007669"/>
    <property type="project" value="UniProtKB-KW"/>
</dbReference>
<evidence type="ECO:0000256" key="10">
    <source>
        <dbReference type="SAM" id="MobiDB-lite"/>
    </source>
</evidence>
<reference evidence="15" key="1">
    <citation type="submission" date="2011-08" db="EMBL/GenBank/DDBJ databases">
        <title>The draft genome of Latimeria chalumnae.</title>
        <authorList>
            <person name="Di Palma F."/>
            <person name="Alfoldi J."/>
            <person name="Johnson J."/>
            <person name="Berlin A."/>
            <person name="Gnerre S."/>
            <person name="Jaffe D."/>
            <person name="MacCallum I."/>
            <person name="Young S."/>
            <person name="Walker B.J."/>
            <person name="Lander E."/>
            <person name="Lindblad-Toh K."/>
        </authorList>
    </citation>
    <scope>NUCLEOTIDE SEQUENCE [LARGE SCALE GENOMIC DNA]</scope>
    <source>
        <strain evidence="15">Wild caught</strain>
    </source>
</reference>
<evidence type="ECO:0000256" key="3">
    <source>
        <dbReference type="ARBA" id="ARBA00022552"/>
    </source>
</evidence>
<feature type="domain" description="NOL9 C-terminal" evidence="13">
    <location>
        <begin position="492"/>
        <end position="593"/>
    </location>
</feature>
<keyword evidence="4" id="KW-0808">Transferase</keyword>
<evidence type="ECO:0000259" key="11">
    <source>
        <dbReference type="Pfam" id="PF16575"/>
    </source>
</evidence>
<gene>
    <name evidence="14" type="primary">NOL9</name>
</gene>
<dbReference type="Pfam" id="PF16575">
    <property type="entry name" value="CLP1_P"/>
    <property type="match status" value="1"/>
</dbReference>
<dbReference type="AlphaFoldDB" id="H3BAT4"/>
<feature type="domain" description="Clp1 P-loop" evidence="11">
    <location>
        <begin position="243"/>
        <end position="376"/>
    </location>
</feature>
<evidence type="ECO:0000256" key="5">
    <source>
        <dbReference type="ARBA" id="ARBA00022741"/>
    </source>
</evidence>
<evidence type="ECO:0000259" key="13">
    <source>
        <dbReference type="Pfam" id="PF25467"/>
    </source>
</evidence>
<dbReference type="InParanoid" id="H3BAT4"/>
<dbReference type="FunCoup" id="H3BAT4">
    <property type="interactions" value="3337"/>
</dbReference>
<keyword evidence="5" id="KW-0547">Nucleotide-binding</keyword>
<dbReference type="PANTHER" id="PTHR12755">
    <property type="entry name" value="CLEAVAGE/POLYADENYLATION FACTOR IA SUBUNIT CLP1P"/>
    <property type="match status" value="1"/>
</dbReference>
<dbReference type="Pfam" id="PF25467">
    <property type="entry name" value="NOL9_C"/>
    <property type="match status" value="1"/>
</dbReference>
<evidence type="ECO:0000256" key="7">
    <source>
        <dbReference type="ARBA" id="ARBA00022840"/>
    </source>
</evidence>
<evidence type="ECO:0000256" key="4">
    <source>
        <dbReference type="ARBA" id="ARBA00022679"/>
    </source>
</evidence>
<keyword evidence="7" id="KW-0067">ATP-binding</keyword>
<dbReference type="Gene3D" id="3.40.50.300">
    <property type="entry name" value="P-loop containing nucleotide triphosphate hydrolases"/>
    <property type="match status" value="1"/>
</dbReference>
<dbReference type="EMBL" id="AFYH01055110">
    <property type="status" value="NOT_ANNOTATED_CDS"/>
    <property type="molecule type" value="Genomic_DNA"/>
</dbReference>
<name>H3BAT4_LATCH</name>
<dbReference type="OMA" id="YFGETSC"/>
<dbReference type="Pfam" id="PF24419">
    <property type="entry name" value="Cupin_NOL9"/>
    <property type="match status" value="1"/>
</dbReference>
<evidence type="ECO:0000256" key="9">
    <source>
        <dbReference type="ARBA" id="ARBA00071212"/>
    </source>
</evidence>
<protein>
    <recommendedName>
        <fullName evidence="9">Polynucleotide 5'-hydroxyl-kinase NOL9</fullName>
    </recommendedName>
</protein>
<keyword evidence="15" id="KW-1185">Reference proteome</keyword>
<dbReference type="InterPro" id="IPR027417">
    <property type="entry name" value="P-loop_NTPase"/>
</dbReference>
<reference evidence="14" key="3">
    <citation type="submission" date="2025-09" db="UniProtKB">
        <authorList>
            <consortium name="Ensembl"/>
        </authorList>
    </citation>
    <scope>IDENTIFICATION</scope>
</reference>
<evidence type="ECO:0000313" key="14">
    <source>
        <dbReference type="Ensembl" id="ENSLACP00000019005.1"/>
    </source>
</evidence>
<evidence type="ECO:0000313" key="15">
    <source>
        <dbReference type="Proteomes" id="UP000008672"/>
    </source>
</evidence>
<dbReference type="GO" id="GO:0005730">
    <property type="term" value="C:nucleolus"/>
    <property type="evidence" value="ECO:0007669"/>
    <property type="project" value="UniProtKB-SubCell"/>
</dbReference>
<keyword evidence="3" id="KW-0698">rRNA processing</keyword>
<keyword evidence="6" id="KW-0418">Kinase</keyword>
<comment type="similarity">
    <text evidence="2">Belongs to the Clp1 family. NOL9/GRC3 subfamily.</text>
</comment>
<dbReference type="InterPro" id="IPR057570">
    <property type="entry name" value="NOL9_C"/>
</dbReference>
<dbReference type="HOGENOM" id="CLU_021128_2_0_1"/>
<dbReference type="Bgee" id="ENSLACG00000016721">
    <property type="expression patterns" value="Expressed in chordate pharynx and 5 other cell types or tissues"/>
</dbReference>
<evidence type="ECO:0000259" key="12">
    <source>
        <dbReference type="Pfam" id="PF24419"/>
    </source>
</evidence>
<evidence type="ECO:0000256" key="2">
    <source>
        <dbReference type="ARBA" id="ARBA00011003"/>
    </source>
</evidence>
<dbReference type="eggNOG" id="KOG2750">
    <property type="taxonomic scope" value="Eukaryota"/>
</dbReference>
<feature type="region of interest" description="Disordered" evidence="10">
    <location>
        <begin position="397"/>
        <end position="432"/>
    </location>
</feature>
<comment type="subcellular location">
    <subcellularLocation>
        <location evidence="1">Nucleus</location>
        <location evidence="1">Nucleolus</location>
    </subcellularLocation>
</comment>
<dbReference type="PANTHER" id="PTHR12755:SF3">
    <property type="entry name" value="POLYNUCLEOTIDE 5'-HYDROXYL-KINASE NOL9"/>
    <property type="match status" value="1"/>
</dbReference>
<dbReference type="Proteomes" id="UP000008672">
    <property type="component" value="Unassembled WGS sequence"/>
</dbReference>